<dbReference type="EMBL" id="CAICTM010001848">
    <property type="protein sequence ID" value="CAB9526574.1"/>
    <property type="molecule type" value="Genomic_DNA"/>
</dbReference>
<dbReference type="SUPFAM" id="SSF54447">
    <property type="entry name" value="ssDNA-binding transcriptional regulator domain"/>
    <property type="match status" value="1"/>
</dbReference>
<comment type="caution">
    <text evidence="9">The sequence shown here is derived from an EMBL/GenBank/DDBJ whole genome shotgun (WGS) entry which is preliminary data.</text>
</comment>
<reference evidence="9" key="1">
    <citation type="submission" date="2020-06" db="EMBL/GenBank/DDBJ databases">
        <authorList>
            <consortium name="Plant Systems Biology data submission"/>
        </authorList>
    </citation>
    <scope>NUCLEOTIDE SEQUENCE</scope>
    <source>
        <strain evidence="9">D6</strain>
    </source>
</reference>
<organism evidence="9 10">
    <name type="scientific">Seminavis robusta</name>
    <dbReference type="NCBI Taxonomy" id="568900"/>
    <lineage>
        <taxon>Eukaryota</taxon>
        <taxon>Sar</taxon>
        <taxon>Stramenopiles</taxon>
        <taxon>Ochrophyta</taxon>
        <taxon>Bacillariophyta</taxon>
        <taxon>Bacillariophyceae</taxon>
        <taxon>Bacillariophycidae</taxon>
        <taxon>Naviculales</taxon>
        <taxon>Naviculaceae</taxon>
        <taxon>Seminavis</taxon>
    </lineage>
</organism>
<name>A0A9N8EWZ0_9STRA</name>
<dbReference type="InterPro" id="IPR003173">
    <property type="entry name" value="PC4_C"/>
</dbReference>
<evidence type="ECO:0000259" key="8">
    <source>
        <dbReference type="Pfam" id="PF02229"/>
    </source>
</evidence>
<evidence type="ECO:0000256" key="3">
    <source>
        <dbReference type="ARBA" id="ARBA00023015"/>
    </source>
</evidence>
<dbReference type="InterPro" id="IPR045125">
    <property type="entry name" value="Sub1/Tcp4-like"/>
</dbReference>
<comment type="subcellular location">
    <subcellularLocation>
        <location evidence="1">Nucleus</location>
    </subcellularLocation>
</comment>
<evidence type="ECO:0000256" key="7">
    <source>
        <dbReference type="SAM" id="MobiDB-lite"/>
    </source>
</evidence>
<evidence type="ECO:0000256" key="5">
    <source>
        <dbReference type="ARBA" id="ARBA00023163"/>
    </source>
</evidence>
<feature type="compositionally biased region" description="Basic residues" evidence="7">
    <location>
        <begin position="1"/>
        <end position="12"/>
    </location>
</feature>
<keyword evidence="6" id="KW-0539">Nucleus</keyword>
<gene>
    <name evidence="9" type="ORF">SEMRO_1850_G301560.1</name>
</gene>
<evidence type="ECO:0000313" key="9">
    <source>
        <dbReference type="EMBL" id="CAB9526574.1"/>
    </source>
</evidence>
<keyword evidence="5" id="KW-0804">Transcription</keyword>
<evidence type="ECO:0000313" key="10">
    <source>
        <dbReference type="Proteomes" id="UP001153069"/>
    </source>
</evidence>
<sequence length="125" mass="14240">MSASMPKKKRQKLQVNLSDDDEEEEEEEDKKEEFSPDEDEEEEAAGPVVQKNDQGEAYFELSSNKRCTVRTFKGKVLVDIREFYEKGGKQLPGKKGISLNLDQFEALAEAIKGGLIEKEIKKIEK</sequence>
<proteinExistence type="inferred from homology"/>
<keyword evidence="3" id="KW-0805">Transcription regulation</keyword>
<dbReference type="Pfam" id="PF02229">
    <property type="entry name" value="PC4"/>
    <property type="match status" value="1"/>
</dbReference>
<dbReference type="GO" id="GO:0003677">
    <property type="term" value="F:DNA binding"/>
    <property type="evidence" value="ECO:0007669"/>
    <property type="project" value="UniProtKB-KW"/>
</dbReference>
<dbReference type="InterPro" id="IPR009044">
    <property type="entry name" value="ssDNA-bd_transcriptional_reg"/>
</dbReference>
<dbReference type="GO" id="GO:0060261">
    <property type="term" value="P:positive regulation of transcription initiation by RNA polymerase II"/>
    <property type="evidence" value="ECO:0007669"/>
    <property type="project" value="InterPro"/>
</dbReference>
<dbReference type="Proteomes" id="UP001153069">
    <property type="component" value="Unassembled WGS sequence"/>
</dbReference>
<feature type="region of interest" description="Disordered" evidence="7">
    <location>
        <begin position="1"/>
        <end position="55"/>
    </location>
</feature>
<dbReference type="GO" id="GO:0003713">
    <property type="term" value="F:transcription coactivator activity"/>
    <property type="evidence" value="ECO:0007669"/>
    <property type="project" value="InterPro"/>
</dbReference>
<dbReference type="OrthoDB" id="2505440at2759"/>
<dbReference type="PANTHER" id="PTHR13215">
    <property type="entry name" value="RNA POLYMERASE II TRANSCRIPTIONAL COACTIVATOR"/>
    <property type="match status" value="1"/>
</dbReference>
<dbReference type="AlphaFoldDB" id="A0A9N8EWZ0"/>
<evidence type="ECO:0000256" key="6">
    <source>
        <dbReference type="ARBA" id="ARBA00023242"/>
    </source>
</evidence>
<evidence type="ECO:0000256" key="2">
    <source>
        <dbReference type="ARBA" id="ARBA00009001"/>
    </source>
</evidence>
<dbReference type="Gene3D" id="2.30.31.10">
    <property type="entry name" value="Transcriptional Coactivator Pc4, Chain A"/>
    <property type="match status" value="1"/>
</dbReference>
<keyword evidence="10" id="KW-1185">Reference proteome</keyword>
<accession>A0A9N8EWZ0</accession>
<feature type="domain" description="Transcriptional coactivator p15 (PC4) C-terminal" evidence="8">
    <location>
        <begin position="59"/>
        <end position="109"/>
    </location>
</feature>
<protein>
    <submittedName>
        <fullName evidence="9">Polymerase II transcriptional coactivator</fullName>
    </submittedName>
</protein>
<feature type="compositionally biased region" description="Acidic residues" evidence="7">
    <location>
        <begin position="18"/>
        <end position="44"/>
    </location>
</feature>
<evidence type="ECO:0000256" key="1">
    <source>
        <dbReference type="ARBA" id="ARBA00004123"/>
    </source>
</evidence>
<dbReference type="GO" id="GO:0005634">
    <property type="term" value="C:nucleus"/>
    <property type="evidence" value="ECO:0007669"/>
    <property type="project" value="UniProtKB-SubCell"/>
</dbReference>
<evidence type="ECO:0000256" key="4">
    <source>
        <dbReference type="ARBA" id="ARBA00023125"/>
    </source>
</evidence>
<keyword evidence="4" id="KW-0238">DNA-binding</keyword>
<comment type="similarity">
    <text evidence="2">Belongs to the transcriptional coactivator PC4 family.</text>
</comment>